<dbReference type="Gene3D" id="1.10.1200.10">
    <property type="entry name" value="ACP-like"/>
    <property type="match status" value="1"/>
</dbReference>
<protein>
    <submittedName>
        <fullName evidence="2">Acyl carrier protein</fullName>
    </submittedName>
</protein>
<sequence>MIAGQDPSGAGATEADWSPLEARVVALIRSEIEDKSAVLARGTTRDAVAIDSIDIVHVVFALEEQYGAVVDLKPGMKFDTVGDLVDALVSFIPEHRR</sequence>
<organism evidence="2 3">
    <name type="scientific">Aquabacter spiritensis</name>
    <dbReference type="NCBI Taxonomy" id="933073"/>
    <lineage>
        <taxon>Bacteria</taxon>
        <taxon>Pseudomonadati</taxon>
        <taxon>Pseudomonadota</taxon>
        <taxon>Alphaproteobacteria</taxon>
        <taxon>Hyphomicrobiales</taxon>
        <taxon>Xanthobacteraceae</taxon>
        <taxon>Aquabacter</taxon>
    </lineage>
</organism>
<keyword evidence="3" id="KW-1185">Reference proteome</keyword>
<accession>A0A4R3LTW3</accession>
<dbReference type="Proteomes" id="UP000294664">
    <property type="component" value="Unassembled WGS sequence"/>
</dbReference>
<name>A0A4R3LTW3_9HYPH</name>
<evidence type="ECO:0000313" key="3">
    <source>
        <dbReference type="Proteomes" id="UP000294664"/>
    </source>
</evidence>
<dbReference type="AlphaFoldDB" id="A0A4R3LTW3"/>
<proteinExistence type="predicted"/>
<dbReference type="PROSITE" id="PS50075">
    <property type="entry name" value="CARRIER"/>
    <property type="match status" value="1"/>
</dbReference>
<reference evidence="2 3" key="1">
    <citation type="submission" date="2019-03" db="EMBL/GenBank/DDBJ databases">
        <title>Genomic Encyclopedia of Type Strains, Phase IV (KMG-IV): sequencing the most valuable type-strain genomes for metagenomic binning, comparative biology and taxonomic classification.</title>
        <authorList>
            <person name="Goeker M."/>
        </authorList>
    </citation>
    <scope>NUCLEOTIDE SEQUENCE [LARGE SCALE GENOMIC DNA]</scope>
    <source>
        <strain evidence="2 3">DSM 9035</strain>
    </source>
</reference>
<dbReference type="RefSeq" id="WP_132032389.1">
    <property type="nucleotide sequence ID" value="NZ_SMAI01000008.1"/>
</dbReference>
<dbReference type="EMBL" id="SMAI01000008">
    <property type="protein sequence ID" value="TCT04020.1"/>
    <property type="molecule type" value="Genomic_DNA"/>
</dbReference>
<dbReference type="InterPro" id="IPR036736">
    <property type="entry name" value="ACP-like_sf"/>
</dbReference>
<comment type="caution">
    <text evidence="2">The sequence shown here is derived from an EMBL/GenBank/DDBJ whole genome shotgun (WGS) entry which is preliminary data.</text>
</comment>
<feature type="domain" description="Carrier" evidence="1">
    <location>
        <begin position="15"/>
        <end position="92"/>
    </location>
</feature>
<dbReference type="InterPro" id="IPR009081">
    <property type="entry name" value="PP-bd_ACP"/>
</dbReference>
<dbReference type="OrthoDB" id="7997981at2"/>
<evidence type="ECO:0000313" key="2">
    <source>
        <dbReference type="EMBL" id="TCT04020.1"/>
    </source>
</evidence>
<dbReference type="SUPFAM" id="SSF47336">
    <property type="entry name" value="ACP-like"/>
    <property type="match status" value="1"/>
</dbReference>
<gene>
    <name evidence="2" type="ORF">EDC64_108186</name>
</gene>
<evidence type="ECO:0000259" key="1">
    <source>
        <dbReference type="PROSITE" id="PS50075"/>
    </source>
</evidence>